<reference evidence="1 2" key="1">
    <citation type="submission" date="2014-06" db="EMBL/GenBank/DDBJ databases">
        <title>The genome of the endonuclear symbiont Nucleicultrix amoebiphila.</title>
        <authorList>
            <person name="Schulz F."/>
            <person name="Horn M."/>
        </authorList>
    </citation>
    <scope>NUCLEOTIDE SEQUENCE [LARGE SCALE GENOMIC DNA]</scope>
    <source>
        <strain evidence="1 2">FS5</strain>
    </source>
</reference>
<evidence type="ECO:0000313" key="1">
    <source>
        <dbReference type="EMBL" id="ARN84863.1"/>
    </source>
</evidence>
<name>A0A1W6N4T5_9PROT</name>
<sequence length="92" mass="10896">MQIFQTPSFKKIIKKLHKNQKKSLDEEIKKLMQTPLMGELKKGDLAGVRVHKFYLISTLSLLAYTYNDEHQTLTLHYLGSHENFYRDLKSKR</sequence>
<dbReference type="Proteomes" id="UP000237351">
    <property type="component" value="Chromosome"/>
</dbReference>
<dbReference type="OrthoDB" id="5296677at2"/>
<dbReference type="RefSeq" id="WP_085784361.1">
    <property type="nucleotide sequence ID" value="NZ_CP008743.1"/>
</dbReference>
<dbReference type="KEGG" id="naf:GQ61_05690"/>
<dbReference type="InterPro" id="IPR035093">
    <property type="entry name" value="RelE/ParE_toxin_dom_sf"/>
</dbReference>
<dbReference type="Pfam" id="PF15781">
    <property type="entry name" value="ParE-like_toxin"/>
    <property type="match status" value="1"/>
</dbReference>
<dbReference type="AlphaFoldDB" id="A0A1W6N4T5"/>
<dbReference type="STRING" id="1414854.GQ61_05690"/>
<keyword evidence="2" id="KW-1185">Reference proteome</keyword>
<organism evidence="1 2">
    <name type="scientific">Candidatus Nucleicultrix amoebiphila FS5</name>
    <dbReference type="NCBI Taxonomy" id="1414854"/>
    <lineage>
        <taxon>Bacteria</taxon>
        <taxon>Pseudomonadati</taxon>
        <taxon>Pseudomonadota</taxon>
        <taxon>Alphaproteobacteria</taxon>
        <taxon>Holosporales</taxon>
        <taxon>Candidatus Nucleicultricaceae</taxon>
        <taxon>Candidatus Nucleicultrix</taxon>
    </lineage>
</organism>
<dbReference type="InterPro" id="IPR031552">
    <property type="entry name" value="ParE-like_toxin"/>
</dbReference>
<dbReference type="EMBL" id="CP008743">
    <property type="protein sequence ID" value="ARN84863.1"/>
    <property type="molecule type" value="Genomic_DNA"/>
</dbReference>
<accession>A0A1W6N4T5</accession>
<protein>
    <submittedName>
        <fullName evidence="1">RelE/StbE family addiction module toxin</fullName>
    </submittedName>
</protein>
<dbReference type="SUPFAM" id="SSF143011">
    <property type="entry name" value="RelE-like"/>
    <property type="match status" value="1"/>
</dbReference>
<dbReference type="Gene3D" id="3.30.2310.20">
    <property type="entry name" value="RelE-like"/>
    <property type="match status" value="1"/>
</dbReference>
<gene>
    <name evidence="1" type="ORF">GQ61_05690</name>
</gene>
<proteinExistence type="predicted"/>
<evidence type="ECO:0000313" key="2">
    <source>
        <dbReference type="Proteomes" id="UP000237351"/>
    </source>
</evidence>